<organism evidence="1 2">
    <name type="scientific">Strongyloides venezuelensis</name>
    <name type="common">Threadworm</name>
    <dbReference type="NCBI Taxonomy" id="75913"/>
    <lineage>
        <taxon>Eukaryota</taxon>
        <taxon>Metazoa</taxon>
        <taxon>Ecdysozoa</taxon>
        <taxon>Nematoda</taxon>
        <taxon>Chromadorea</taxon>
        <taxon>Rhabditida</taxon>
        <taxon>Tylenchina</taxon>
        <taxon>Panagrolaimomorpha</taxon>
        <taxon>Strongyloidoidea</taxon>
        <taxon>Strongyloididae</taxon>
        <taxon>Strongyloides</taxon>
    </lineage>
</organism>
<accession>A0A0K0G689</accession>
<keyword evidence="1" id="KW-1185">Reference proteome</keyword>
<name>A0A0K0G689_STRVS</name>
<dbReference type="WBParaSite" id="SVE_2027200.1">
    <property type="protein sequence ID" value="SVE_2027200.1"/>
    <property type="gene ID" value="SVE_2027200"/>
</dbReference>
<evidence type="ECO:0000313" key="1">
    <source>
        <dbReference type="Proteomes" id="UP000035680"/>
    </source>
</evidence>
<reference evidence="2" key="2">
    <citation type="submission" date="2015-08" db="UniProtKB">
        <authorList>
            <consortium name="WormBaseParasite"/>
        </authorList>
    </citation>
    <scope>IDENTIFICATION</scope>
</reference>
<proteinExistence type="predicted"/>
<evidence type="ECO:0000313" key="2">
    <source>
        <dbReference type="WBParaSite" id="SVE_2027200.1"/>
    </source>
</evidence>
<reference evidence="1" key="1">
    <citation type="submission" date="2014-07" db="EMBL/GenBank/DDBJ databases">
        <authorList>
            <person name="Martin A.A"/>
            <person name="De Silva N."/>
        </authorList>
    </citation>
    <scope>NUCLEOTIDE SEQUENCE</scope>
</reference>
<dbReference type="Proteomes" id="UP000035680">
    <property type="component" value="Unassembled WGS sequence"/>
</dbReference>
<protein>
    <submittedName>
        <fullName evidence="2">Uncharacterized protein</fullName>
    </submittedName>
</protein>
<sequence length="73" mass="8502">MSILNIVIFANMSKSSEVVAILKTNDSSSDIELGSRRKRKIKIRKIIEEYDEPTLPTNFQWSDYLLQKKEEVL</sequence>
<dbReference type="AlphaFoldDB" id="A0A0K0G689"/>